<organism evidence="1 2">
    <name type="scientific">Arctium lappa</name>
    <name type="common">Greater burdock</name>
    <name type="synonym">Lappa major</name>
    <dbReference type="NCBI Taxonomy" id="4217"/>
    <lineage>
        <taxon>Eukaryota</taxon>
        <taxon>Viridiplantae</taxon>
        <taxon>Streptophyta</taxon>
        <taxon>Embryophyta</taxon>
        <taxon>Tracheophyta</taxon>
        <taxon>Spermatophyta</taxon>
        <taxon>Magnoliopsida</taxon>
        <taxon>eudicotyledons</taxon>
        <taxon>Gunneridae</taxon>
        <taxon>Pentapetalae</taxon>
        <taxon>asterids</taxon>
        <taxon>campanulids</taxon>
        <taxon>Asterales</taxon>
        <taxon>Asteraceae</taxon>
        <taxon>Carduoideae</taxon>
        <taxon>Cardueae</taxon>
        <taxon>Arctiinae</taxon>
        <taxon>Arctium</taxon>
    </lineage>
</organism>
<keyword evidence="2" id="KW-1185">Reference proteome</keyword>
<gene>
    <name evidence="1" type="ORF">L6452_39265</name>
</gene>
<dbReference type="Proteomes" id="UP001055879">
    <property type="component" value="Linkage Group LG15"/>
</dbReference>
<evidence type="ECO:0000313" key="2">
    <source>
        <dbReference type="Proteomes" id="UP001055879"/>
    </source>
</evidence>
<dbReference type="EMBL" id="CM042061">
    <property type="protein sequence ID" value="KAI3673149.1"/>
    <property type="molecule type" value="Genomic_DNA"/>
</dbReference>
<sequence length="106" mass="11247">MDSHREVAGNCIGGGEVNDINVCRSAVTGNGDDKADYAVDDDGRSLSELGSKGEEVVLAFDSLHCNTVDGVSKSVEVFRVEGCFVPDEVVVDEESFMQSGYTHIAS</sequence>
<accession>A0ACB8XSC9</accession>
<reference evidence="2" key="1">
    <citation type="journal article" date="2022" name="Mol. Ecol. Resour.">
        <title>The genomes of chicory, endive, great burdock and yacon provide insights into Asteraceae palaeo-polyploidization history and plant inulin production.</title>
        <authorList>
            <person name="Fan W."/>
            <person name="Wang S."/>
            <person name="Wang H."/>
            <person name="Wang A."/>
            <person name="Jiang F."/>
            <person name="Liu H."/>
            <person name="Zhao H."/>
            <person name="Xu D."/>
            <person name="Zhang Y."/>
        </authorList>
    </citation>
    <scope>NUCLEOTIDE SEQUENCE [LARGE SCALE GENOMIC DNA]</scope>
    <source>
        <strain evidence="2">cv. Niubang</strain>
    </source>
</reference>
<evidence type="ECO:0000313" key="1">
    <source>
        <dbReference type="EMBL" id="KAI3673149.1"/>
    </source>
</evidence>
<proteinExistence type="predicted"/>
<comment type="caution">
    <text evidence="1">The sequence shown here is derived from an EMBL/GenBank/DDBJ whole genome shotgun (WGS) entry which is preliminary data.</text>
</comment>
<reference evidence="1 2" key="2">
    <citation type="journal article" date="2022" name="Mol. Ecol. Resour.">
        <title>The genomes of chicory, endive, great burdock and yacon provide insights into Asteraceae paleo-polyploidization history and plant inulin production.</title>
        <authorList>
            <person name="Fan W."/>
            <person name="Wang S."/>
            <person name="Wang H."/>
            <person name="Wang A."/>
            <person name="Jiang F."/>
            <person name="Liu H."/>
            <person name="Zhao H."/>
            <person name="Xu D."/>
            <person name="Zhang Y."/>
        </authorList>
    </citation>
    <scope>NUCLEOTIDE SEQUENCE [LARGE SCALE GENOMIC DNA]</scope>
    <source>
        <strain evidence="2">cv. Niubang</strain>
    </source>
</reference>
<name>A0ACB8XSC9_ARCLA</name>
<protein>
    <submittedName>
        <fullName evidence="1">Uncharacterized protein</fullName>
    </submittedName>
</protein>